<protein>
    <submittedName>
        <fullName evidence="1">Uncharacterized protein</fullName>
    </submittedName>
</protein>
<proteinExistence type="predicted"/>
<reference evidence="1" key="1">
    <citation type="submission" date="2019-08" db="EMBL/GenBank/DDBJ databases">
        <authorList>
            <person name="Kucharzyk K."/>
            <person name="Murdoch R.W."/>
            <person name="Higgins S."/>
            <person name="Loffler F."/>
        </authorList>
    </citation>
    <scope>NUCLEOTIDE SEQUENCE</scope>
</reference>
<gene>
    <name evidence="1" type="ORF">SDC9_181059</name>
</gene>
<dbReference type="EMBL" id="VSSQ01086135">
    <property type="protein sequence ID" value="MPN33570.1"/>
    <property type="molecule type" value="Genomic_DNA"/>
</dbReference>
<organism evidence="1">
    <name type="scientific">bioreactor metagenome</name>
    <dbReference type="NCBI Taxonomy" id="1076179"/>
    <lineage>
        <taxon>unclassified sequences</taxon>
        <taxon>metagenomes</taxon>
        <taxon>ecological metagenomes</taxon>
    </lineage>
</organism>
<sequence length="69" mass="7490">MFLECFRSSRPIRIAQGHQVVAGSKRIHIGLSHPSNADGCDVDPVVRCVLSKKGSWQKVASKSRGSAEL</sequence>
<evidence type="ECO:0000313" key="1">
    <source>
        <dbReference type="EMBL" id="MPN33570.1"/>
    </source>
</evidence>
<accession>A0A645H4G0</accession>
<dbReference type="AlphaFoldDB" id="A0A645H4G0"/>
<comment type="caution">
    <text evidence="1">The sequence shown here is derived from an EMBL/GenBank/DDBJ whole genome shotgun (WGS) entry which is preliminary data.</text>
</comment>
<name>A0A645H4G0_9ZZZZ</name>